<feature type="domain" description="NADP-dependent oxidoreductase" evidence="2">
    <location>
        <begin position="33"/>
        <end position="317"/>
    </location>
</feature>
<dbReference type="Gene3D" id="3.20.20.100">
    <property type="entry name" value="NADP-dependent oxidoreductase domain"/>
    <property type="match status" value="1"/>
</dbReference>
<evidence type="ECO:0000256" key="1">
    <source>
        <dbReference type="ARBA" id="ARBA00023002"/>
    </source>
</evidence>
<dbReference type="EMBL" id="AYKG01000023">
    <property type="protein sequence ID" value="ROO28082.1"/>
    <property type="molecule type" value="Genomic_DNA"/>
</dbReference>
<dbReference type="InterPro" id="IPR036812">
    <property type="entry name" value="NAD(P)_OxRdtase_dom_sf"/>
</dbReference>
<gene>
    <name evidence="3" type="ORF">SAJA_08425</name>
</gene>
<dbReference type="GO" id="GO:0016491">
    <property type="term" value="F:oxidoreductase activity"/>
    <property type="evidence" value="ECO:0007669"/>
    <property type="project" value="UniProtKB-KW"/>
</dbReference>
<dbReference type="FunFam" id="3.20.20.100:FF:000004">
    <property type="entry name" value="Oxidoreductase, aldo/keto reductase"/>
    <property type="match status" value="1"/>
</dbReference>
<accession>A0A423PR93</accession>
<name>A0A423PR93_9GAMM</name>
<dbReference type="InterPro" id="IPR050523">
    <property type="entry name" value="AKR_Detox_Biosynth"/>
</dbReference>
<reference evidence="3 4" key="1">
    <citation type="submission" date="2013-10" db="EMBL/GenBank/DDBJ databases">
        <title>Salinisphaera japonica YTM-1 Genome Sequencing.</title>
        <authorList>
            <person name="Lai Q."/>
            <person name="Li C."/>
            <person name="Shao Z."/>
        </authorList>
    </citation>
    <scope>NUCLEOTIDE SEQUENCE [LARGE SCALE GENOMIC DNA]</scope>
    <source>
        <strain evidence="3 4">YTM-1</strain>
    </source>
</reference>
<dbReference type="Pfam" id="PF00248">
    <property type="entry name" value="Aldo_ket_red"/>
    <property type="match status" value="1"/>
</dbReference>
<protein>
    <submittedName>
        <fullName evidence="3">General stress protein</fullName>
    </submittedName>
</protein>
<sequence>MTGNSAHLLNSKDIRSSGLETHDLNGHGLNASRIGLGTWAIGGWMWGGTDEAESIRTIQGAPDKGVNLIDTAPVYGFGRSEEIVGKAVAEAKMRDQVVLATKCALEWDDKGGVQRNASKKRVLKEADDSLKRLRTDVIDLLQVHWPDPVVDVRETAEAMAELKEAGKIRAVGVSNFSPEQMDAFQEVVAIDVAQNPYNLFERDIDHDVLPWAEKHDTRLLAYGALCRGLLSGRMHASREFPGDDLRNNDPKFAQPRFNQYLAAVDALEAFAQKHYDKHVLDLAIRWLLDQYDHAFALWGARTPDQLDAVANVPGWHLNGAARAEIKAIVDQHVTDPVGPEFMAPPSRKD</sequence>
<dbReference type="PANTHER" id="PTHR43364">
    <property type="entry name" value="NADH-SPECIFIC METHYLGLYOXAL REDUCTASE-RELATED"/>
    <property type="match status" value="1"/>
</dbReference>
<dbReference type="GO" id="GO:0005829">
    <property type="term" value="C:cytosol"/>
    <property type="evidence" value="ECO:0007669"/>
    <property type="project" value="UniProtKB-ARBA"/>
</dbReference>
<dbReference type="PROSITE" id="PS00062">
    <property type="entry name" value="ALDOKETO_REDUCTASE_2"/>
    <property type="match status" value="1"/>
</dbReference>
<dbReference type="PRINTS" id="PR00069">
    <property type="entry name" value="ALDKETRDTASE"/>
</dbReference>
<keyword evidence="4" id="KW-1185">Reference proteome</keyword>
<dbReference type="InterPro" id="IPR018170">
    <property type="entry name" value="Aldo/ket_reductase_CS"/>
</dbReference>
<keyword evidence="1" id="KW-0560">Oxidoreductase</keyword>
<dbReference type="Proteomes" id="UP000285310">
    <property type="component" value="Unassembled WGS sequence"/>
</dbReference>
<dbReference type="InterPro" id="IPR020471">
    <property type="entry name" value="AKR"/>
</dbReference>
<dbReference type="SUPFAM" id="SSF51430">
    <property type="entry name" value="NAD(P)-linked oxidoreductase"/>
    <property type="match status" value="1"/>
</dbReference>
<organism evidence="3 4">
    <name type="scientific">Salinisphaera japonica YTM-1</name>
    <dbReference type="NCBI Taxonomy" id="1209778"/>
    <lineage>
        <taxon>Bacteria</taxon>
        <taxon>Pseudomonadati</taxon>
        <taxon>Pseudomonadota</taxon>
        <taxon>Gammaproteobacteria</taxon>
        <taxon>Salinisphaerales</taxon>
        <taxon>Salinisphaeraceae</taxon>
        <taxon>Salinisphaera</taxon>
    </lineage>
</organism>
<dbReference type="InterPro" id="IPR023210">
    <property type="entry name" value="NADP_OxRdtase_dom"/>
</dbReference>
<evidence type="ECO:0000313" key="3">
    <source>
        <dbReference type="EMBL" id="ROO28082.1"/>
    </source>
</evidence>
<proteinExistence type="predicted"/>
<dbReference type="InParanoid" id="A0A423PR93"/>
<evidence type="ECO:0000259" key="2">
    <source>
        <dbReference type="Pfam" id="PF00248"/>
    </source>
</evidence>
<dbReference type="AlphaFoldDB" id="A0A423PR93"/>
<evidence type="ECO:0000313" key="4">
    <source>
        <dbReference type="Proteomes" id="UP000285310"/>
    </source>
</evidence>
<comment type="caution">
    <text evidence="3">The sequence shown here is derived from an EMBL/GenBank/DDBJ whole genome shotgun (WGS) entry which is preliminary data.</text>
</comment>
<dbReference type="PANTHER" id="PTHR43364:SF4">
    <property type="entry name" value="NAD(P)-LINKED OXIDOREDUCTASE SUPERFAMILY PROTEIN"/>
    <property type="match status" value="1"/>
</dbReference>